<name>A0A327WNY4_LARAB</name>
<reference evidence="1 2" key="1">
    <citation type="submission" date="2018-06" db="EMBL/GenBank/DDBJ databases">
        <title>Genomic Encyclopedia of Archaeal and Bacterial Type Strains, Phase II (KMG-II): from individual species to whole genera.</title>
        <authorList>
            <person name="Goeker M."/>
        </authorList>
    </citation>
    <scope>NUCLEOTIDE SEQUENCE [LARGE SCALE GENOMIC DNA]</scope>
    <source>
        <strain evidence="1 2">DSM 21851</strain>
    </source>
</reference>
<dbReference type="AlphaFoldDB" id="A0A327WNY4"/>
<keyword evidence="2" id="KW-1185">Reference proteome</keyword>
<organism evidence="1 2">
    <name type="scientific">Larkinella arboricola</name>
    <dbReference type="NCBI Taxonomy" id="643671"/>
    <lineage>
        <taxon>Bacteria</taxon>
        <taxon>Pseudomonadati</taxon>
        <taxon>Bacteroidota</taxon>
        <taxon>Cytophagia</taxon>
        <taxon>Cytophagales</taxon>
        <taxon>Spirosomataceae</taxon>
        <taxon>Larkinella</taxon>
    </lineage>
</organism>
<sequence length="422" mass="48164">MATSIRNRQAIPIFILLINLFLASVKVNGQPGQYTWCTKSSVIGMESEAATAASTIGREYTSKLKEVKIYITIKKQPNTDDEFIYLHSNLKPEGFPYPLKAVYPFDTYRDFGNSNLKELVRGLINPGQTGYNELDVNIAYQNHIKFFIENSVFKDKYFASIILGEPKNAKVRYLGDWRQLKQFRSESSIINNYASIKPNLFLKLNNDKVVDLMSKYKNTKFSKEDIRIISLVTNSATEKKIDELIPKSLILNVDFTNLTIDNFRQKLINNKDRTIFLLGHIENGYFVTYDETGRKIFDISISEIAKITQEQNISIFLIGCKSAEFTNGRITSIVNKFNTVQAVEKVSKAINANDYMDFFQKMSSEDLQIVVEENFTNGSQKRRRARLFFYETASTNLAAAILAGSLIVYQATDDDNDNSKTH</sequence>
<dbReference type="RefSeq" id="WP_111631521.1">
    <property type="nucleotide sequence ID" value="NZ_QLMC01000015.1"/>
</dbReference>
<evidence type="ECO:0000313" key="2">
    <source>
        <dbReference type="Proteomes" id="UP000248790"/>
    </source>
</evidence>
<evidence type="ECO:0000313" key="1">
    <source>
        <dbReference type="EMBL" id="RAJ90046.1"/>
    </source>
</evidence>
<comment type="caution">
    <text evidence="1">The sequence shown here is derived from an EMBL/GenBank/DDBJ whole genome shotgun (WGS) entry which is preliminary data.</text>
</comment>
<dbReference type="Proteomes" id="UP000248790">
    <property type="component" value="Unassembled WGS sequence"/>
</dbReference>
<protein>
    <submittedName>
        <fullName evidence="1">Uncharacterized protein</fullName>
    </submittedName>
</protein>
<accession>A0A327WNY4</accession>
<proteinExistence type="predicted"/>
<gene>
    <name evidence="1" type="ORF">LX87_05525</name>
</gene>
<dbReference type="EMBL" id="QLMC01000015">
    <property type="protein sequence ID" value="RAJ90046.1"/>
    <property type="molecule type" value="Genomic_DNA"/>
</dbReference>